<evidence type="ECO:0000313" key="2">
    <source>
        <dbReference type="EMBL" id="RCK45704.1"/>
    </source>
</evidence>
<dbReference type="Proteomes" id="UP000252255">
    <property type="component" value="Unassembled WGS sequence"/>
</dbReference>
<reference evidence="2 3" key="1">
    <citation type="submission" date="2014-07" db="EMBL/GenBank/DDBJ databases">
        <title>Draft genome sequence of Thalassospira profundimaris PR54-5.</title>
        <authorList>
            <person name="Lai Q."/>
            <person name="Shao Z."/>
        </authorList>
    </citation>
    <scope>NUCLEOTIDE SEQUENCE [LARGE SCALE GENOMIC DNA]</scope>
    <source>
        <strain evidence="2 3">PR54-5</strain>
    </source>
</reference>
<feature type="domain" description="N-acetyltransferase" evidence="1">
    <location>
        <begin position="3"/>
        <end position="167"/>
    </location>
</feature>
<dbReference type="Pfam" id="PF00583">
    <property type="entry name" value="Acetyltransf_1"/>
    <property type="match status" value="1"/>
</dbReference>
<dbReference type="GO" id="GO:0016747">
    <property type="term" value="F:acyltransferase activity, transferring groups other than amino-acyl groups"/>
    <property type="evidence" value="ECO:0007669"/>
    <property type="project" value="InterPro"/>
</dbReference>
<accession>A0A367WW68</accession>
<dbReference type="SUPFAM" id="SSF55729">
    <property type="entry name" value="Acyl-CoA N-acyltransferases (Nat)"/>
    <property type="match status" value="1"/>
</dbReference>
<comment type="caution">
    <text evidence="2">The sequence shown here is derived from an EMBL/GenBank/DDBJ whole genome shotgun (WGS) entry which is preliminary data.</text>
</comment>
<dbReference type="InterPro" id="IPR016181">
    <property type="entry name" value="Acyl_CoA_acyltransferase"/>
</dbReference>
<organism evidence="2 3">
    <name type="scientific">Thalassospira profundimaris</name>
    <dbReference type="NCBI Taxonomy" id="502049"/>
    <lineage>
        <taxon>Bacteria</taxon>
        <taxon>Pseudomonadati</taxon>
        <taxon>Pseudomonadota</taxon>
        <taxon>Alphaproteobacteria</taxon>
        <taxon>Rhodospirillales</taxon>
        <taxon>Thalassospiraceae</taxon>
        <taxon>Thalassospira</taxon>
    </lineage>
</organism>
<gene>
    <name evidence="2" type="ORF">TH30_11180</name>
</gene>
<evidence type="ECO:0000313" key="3">
    <source>
        <dbReference type="Proteomes" id="UP000252255"/>
    </source>
</evidence>
<dbReference type="RefSeq" id="WP_114098111.1">
    <property type="nucleotide sequence ID" value="NZ_JPWI01000006.1"/>
</dbReference>
<evidence type="ECO:0000259" key="1">
    <source>
        <dbReference type="PROSITE" id="PS51186"/>
    </source>
</evidence>
<name>A0A367WW68_9PROT</name>
<sequence>MTAVIRRLDETHLDAVIALHHDVIADMPAGTVASETDAFFQSHMNDCGQIFGALSDGDLIAYSVLGLPRIGDPNFGIDHHLSAGDLQQVAHIDGVAVRKDHRGSKWQQRMVIHRLEAARACGRAIALSTAAPGNVPSVINLLAAGMRICGVKEKFGGVRYLFRCDLTGDKPAKLQESLHMDDWSPVSDVTSGKNMIADGMVGAGYRQGQAGNSGPDIGWMRRERV</sequence>
<dbReference type="OrthoDB" id="7348753at2"/>
<dbReference type="InterPro" id="IPR000182">
    <property type="entry name" value="GNAT_dom"/>
</dbReference>
<dbReference type="PROSITE" id="PS51186">
    <property type="entry name" value="GNAT"/>
    <property type="match status" value="1"/>
</dbReference>
<proteinExistence type="predicted"/>
<dbReference type="AlphaFoldDB" id="A0A367WW68"/>
<dbReference type="Gene3D" id="3.40.630.30">
    <property type="match status" value="1"/>
</dbReference>
<protein>
    <recommendedName>
        <fullName evidence="1">N-acetyltransferase domain-containing protein</fullName>
    </recommendedName>
</protein>
<dbReference type="EMBL" id="JPWI01000006">
    <property type="protein sequence ID" value="RCK45704.1"/>
    <property type="molecule type" value="Genomic_DNA"/>
</dbReference>